<dbReference type="PANTHER" id="PTHR43344">
    <property type="entry name" value="PHOSPHOSERINE PHOSPHATASE"/>
    <property type="match status" value="1"/>
</dbReference>
<evidence type="ECO:0000256" key="12">
    <source>
        <dbReference type="ARBA" id="ARBA00048138"/>
    </source>
</evidence>
<protein>
    <recommendedName>
        <fullName evidence="5">Phosphoserine phosphatase</fullName>
        <ecNumber evidence="4">3.1.3.3</ecNumber>
    </recommendedName>
    <alternativeName>
        <fullName evidence="11">O-phosphoserine phosphohydrolase</fullName>
    </alternativeName>
</protein>
<dbReference type="SFLD" id="SFLDG01137">
    <property type="entry name" value="C1.6.1:_Phosphoserine_Phosphat"/>
    <property type="match status" value="1"/>
</dbReference>
<feature type="region of interest" description="Disordered" evidence="14">
    <location>
        <begin position="1"/>
        <end position="51"/>
    </location>
</feature>
<gene>
    <name evidence="16" type="primary">serB</name>
    <name evidence="16" type="ORF">F0U60_09250</name>
</gene>
<keyword evidence="10" id="KW-0718">Serine biosynthesis</keyword>
<keyword evidence="9" id="KW-0460">Magnesium</keyword>
<evidence type="ECO:0000256" key="2">
    <source>
        <dbReference type="ARBA" id="ARBA00005135"/>
    </source>
</evidence>
<evidence type="ECO:0000256" key="4">
    <source>
        <dbReference type="ARBA" id="ARBA00012640"/>
    </source>
</evidence>
<dbReference type="EMBL" id="CP043494">
    <property type="protein sequence ID" value="WNG44273.1"/>
    <property type="molecule type" value="Genomic_DNA"/>
</dbReference>
<dbReference type="Pfam" id="PF00702">
    <property type="entry name" value="Hydrolase"/>
    <property type="match status" value="1"/>
</dbReference>
<evidence type="ECO:0000256" key="11">
    <source>
        <dbReference type="ARBA" id="ARBA00031693"/>
    </source>
</evidence>
<name>A0ABY9WKM5_9BACT</name>
<dbReference type="Gene3D" id="3.40.50.1000">
    <property type="entry name" value="HAD superfamily/HAD-like"/>
    <property type="match status" value="1"/>
</dbReference>
<dbReference type="Gene3D" id="3.30.70.260">
    <property type="match status" value="2"/>
</dbReference>
<dbReference type="InterPro" id="IPR004469">
    <property type="entry name" value="PSP"/>
</dbReference>
<dbReference type="NCBIfam" id="TIGR01488">
    <property type="entry name" value="HAD-SF-IB"/>
    <property type="match status" value="1"/>
</dbReference>
<sequence length="441" mass="47694">MTAWSSATRISTRCWRTSTSPSPRRSSSPRVTSFSPRSPSSVSDSPNPQDSVLVTVTGKDQPGITARLTGILAEVGAALLDIEQVVVQGQLTLCLLVRLPETRGVLKELLFAARELGVSLDFQPVASPKAPAARSPSRHVVTVVGRSLGARELHAVAERLAQHSANIERINRLSEAELGSVEVHIALSPERDAEELKRSLLELAMSSNSFDVALQRESLYRRSKRLVVMDMDSTLIRIEVIDELARAYGVGDKVSRITERAMHGEMDYDESLRQRVALLEGLDAKVLHGIAANLPLTEGAETLIRVLKRLGYRTAILSGGFSVAAEALKTRLGIDYAHSNVLEEVDGKLTGRTLGPIVNARRKAELLESIAQAEGILLDQVIAVGDGANDLLMLERAGLGIAFRAKPKLRQAADTSISAGGLDTILYLLGLTGREVQEVLR</sequence>
<dbReference type="Pfam" id="PF21086">
    <property type="entry name" value="ACT_PSP_2"/>
    <property type="match status" value="1"/>
</dbReference>
<dbReference type="PROSITE" id="PS51671">
    <property type="entry name" value="ACT"/>
    <property type="match status" value="1"/>
</dbReference>
<evidence type="ECO:0000256" key="6">
    <source>
        <dbReference type="ARBA" id="ARBA00022605"/>
    </source>
</evidence>
<dbReference type="PANTHER" id="PTHR43344:SF2">
    <property type="entry name" value="PHOSPHOSERINE PHOSPHATASE"/>
    <property type="match status" value="1"/>
</dbReference>
<dbReference type="InterPro" id="IPR045865">
    <property type="entry name" value="ACT-like_dom_sf"/>
</dbReference>
<comment type="pathway">
    <text evidence="2">Amino-acid biosynthesis; L-serine biosynthesis; L-serine from 3-phospho-D-glycerate: step 3/3.</text>
</comment>
<dbReference type="SUPFAM" id="SSF56784">
    <property type="entry name" value="HAD-like"/>
    <property type="match status" value="1"/>
</dbReference>
<dbReference type="CDD" id="cd04870">
    <property type="entry name" value="ACT_PSP_1"/>
    <property type="match status" value="1"/>
</dbReference>
<feature type="compositionally biased region" description="Polar residues" evidence="14">
    <location>
        <begin position="1"/>
        <end position="10"/>
    </location>
</feature>
<comment type="cofactor">
    <cofactor evidence="1">
        <name>Mg(2+)</name>
        <dbReference type="ChEBI" id="CHEBI:18420"/>
    </cofactor>
</comment>
<comment type="catalytic activity">
    <reaction evidence="13">
        <text>O-phospho-D-serine + H2O = D-serine + phosphate</text>
        <dbReference type="Rhea" id="RHEA:24873"/>
        <dbReference type="ChEBI" id="CHEBI:15377"/>
        <dbReference type="ChEBI" id="CHEBI:35247"/>
        <dbReference type="ChEBI" id="CHEBI:43474"/>
        <dbReference type="ChEBI" id="CHEBI:58680"/>
        <dbReference type="EC" id="3.1.3.3"/>
    </reaction>
</comment>
<dbReference type="SFLD" id="SFLDF00029">
    <property type="entry name" value="phosphoserine_phosphatase"/>
    <property type="match status" value="1"/>
</dbReference>
<evidence type="ECO:0000256" key="13">
    <source>
        <dbReference type="ARBA" id="ARBA00048523"/>
    </source>
</evidence>
<evidence type="ECO:0000256" key="3">
    <source>
        <dbReference type="ARBA" id="ARBA00009184"/>
    </source>
</evidence>
<dbReference type="SUPFAM" id="SSF55021">
    <property type="entry name" value="ACT-like"/>
    <property type="match status" value="1"/>
</dbReference>
<evidence type="ECO:0000259" key="15">
    <source>
        <dbReference type="PROSITE" id="PS51671"/>
    </source>
</evidence>
<proteinExistence type="inferred from homology"/>
<evidence type="ECO:0000256" key="10">
    <source>
        <dbReference type="ARBA" id="ARBA00023299"/>
    </source>
</evidence>
<organism evidence="16 17">
    <name type="scientific">Archangium minus</name>
    <dbReference type="NCBI Taxonomy" id="83450"/>
    <lineage>
        <taxon>Bacteria</taxon>
        <taxon>Pseudomonadati</taxon>
        <taxon>Myxococcota</taxon>
        <taxon>Myxococcia</taxon>
        <taxon>Myxococcales</taxon>
        <taxon>Cystobacterineae</taxon>
        <taxon>Archangiaceae</taxon>
        <taxon>Archangium</taxon>
    </lineage>
</organism>
<dbReference type="Proteomes" id="UP001611383">
    <property type="component" value="Chromosome"/>
</dbReference>
<feature type="domain" description="ACT" evidence="15">
    <location>
        <begin position="53"/>
        <end position="127"/>
    </location>
</feature>
<keyword evidence="8 16" id="KW-0378">Hydrolase</keyword>
<feature type="compositionally biased region" description="Low complexity" evidence="14">
    <location>
        <begin position="11"/>
        <end position="46"/>
    </location>
</feature>
<accession>A0ABY9WKM5</accession>
<keyword evidence="7" id="KW-0479">Metal-binding</keyword>
<dbReference type="InterPro" id="IPR002912">
    <property type="entry name" value="ACT_dom"/>
</dbReference>
<evidence type="ECO:0000313" key="16">
    <source>
        <dbReference type="EMBL" id="WNG44273.1"/>
    </source>
</evidence>
<dbReference type="NCBIfam" id="TIGR00338">
    <property type="entry name" value="serB"/>
    <property type="match status" value="1"/>
</dbReference>
<dbReference type="CDD" id="cd07500">
    <property type="entry name" value="HAD_PSP"/>
    <property type="match status" value="1"/>
</dbReference>
<evidence type="ECO:0000256" key="14">
    <source>
        <dbReference type="SAM" id="MobiDB-lite"/>
    </source>
</evidence>
<evidence type="ECO:0000256" key="7">
    <source>
        <dbReference type="ARBA" id="ARBA00022723"/>
    </source>
</evidence>
<dbReference type="SFLD" id="SFLDG01136">
    <property type="entry name" value="C1.6:_Phosphoserine_Phosphatas"/>
    <property type="match status" value="1"/>
</dbReference>
<comment type="similarity">
    <text evidence="3">Belongs to the HAD-like hydrolase superfamily. SerB family.</text>
</comment>
<dbReference type="GO" id="GO:0016787">
    <property type="term" value="F:hydrolase activity"/>
    <property type="evidence" value="ECO:0007669"/>
    <property type="project" value="UniProtKB-KW"/>
</dbReference>
<dbReference type="InterPro" id="IPR036412">
    <property type="entry name" value="HAD-like_sf"/>
</dbReference>
<dbReference type="InterPro" id="IPR023214">
    <property type="entry name" value="HAD_sf"/>
</dbReference>
<comment type="catalytic activity">
    <reaction evidence="12">
        <text>O-phospho-L-serine + H2O = L-serine + phosphate</text>
        <dbReference type="Rhea" id="RHEA:21208"/>
        <dbReference type="ChEBI" id="CHEBI:15377"/>
        <dbReference type="ChEBI" id="CHEBI:33384"/>
        <dbReference type="ChEBI" id="CHEBI:43474"/>
        <dbReference type="ChEBI" id="CHEBI:57524"/>
        <dbReference type="EC" id="3.1.3.3"/>
    </reaction>
</comment>
<dbReference type="SFLD" id="SFLDS00003">
    <property type="entry name" value="Haloacid_Dehalogenase"/>
    <property type="match status" value="1"/>
</dbReference>
<evidence type="ECO:0000256" key="1">
    <source>
        <dbReference type="ARBA" id="ARBA00001946"/>
    </source>
</evidence>
<evidence type="ECO:0000313" key="17">
    <source>
        <dbReference type="Proteomes" id="UP001611383"/>
    </source>
</evidence>
<evidence type="ECO:0000256" key="9">
    <source>
        <dbReference type="ARBA" id="ARBA00022842"/>
    </source>
</evidence>
<reference evidence="16 17" key="1">
    <citation type="submission" date="2019-08" db="EMBL/GenBank/DDBJ databases">
        <title>Archangium and Cystobacter genomes.</title>
        <authorList>
            <person name="Chen I.-C.K."/>
            <person name="Wielgoss S."/>
        </authorList>
    </citation>
    <scope>NUCLEOTIDE SEQUENCE [LARGE SCALE GENOMIC DNA]</scope>
    <source>
        <strain evidence="16 17">Cbm 6</strain>
    </source>
</reference>
<keyword evidence="17" id="KW-1185">Reference proteome</keyword>
<dbReference type="Pfam" id="PF13740">
    <property type="entry name" value="ACT_6"/>
    <property type="match status" value="1"/>
</dbReference>
<evidence type="ECO:0000256" key="8">
    <source>
        <dbReference type="ARBA" id="ARBA00022801"/>
    </source>
</evidence>
<dbReference type="InterPro" id="IPR049148">
    <property type="entry name" value="PSP_ACT"/>
</dbReference>
<dbReference type="InterPro" id="IPR050582">
    <property type="entry name" value="HAD-like_SerB"/>
</dbReference>
<dbReference type="EC" id="3.1.3.3" evidence="4"/>
<keyword evidence="6" id="KW-0028">Amino-acid biosynthesis</keyword>
<evidence type="ECO:0000256" key="5">
    <source>
        <dbReference type="ARBA" id="ARBA00015196"/>
    </source>
</evidence>